<gene>
    <name evidence="1" type="ORF">K491DRAFT_680222</name>
</gene>
<keyword evidence="2" id="KW-1185">Reference proteome</keyword>
<evidence type="ECO:0000313" key="2">
    <source>
        <dbReference type="Proteomes" id="UP000799324"/>
    </source>
</evidence>
<name>A0A6A6T110_9PLEO</name>
<organism evidence="1 2">
    <name type="scientific">Lophiostoma macrostomum CBS 122681</name>
    <dbReference type="NCBI Taxonomy" id="1314788"/>
    <lineage>
        <taxon>Eukaryota</taxon>
        <taxon>Fungi</taxon>
        <taxon>Dikarya</taxon>
        <taxon>Ascomycota</taxon>
        <taxon>Pezizomycotina</taxon>
        <taxon>Dothideomycetes</taxon>
        <taxon>Pleosporomycetidae</taxon>
        <taxon>Pleosporales</taxon>
        <taxon>Lophiostomataceae</taxon>
        <taxon>Lophiostoma</taxon>
    </lineage>
</organism>
<evidence type="ECO:0000313" key="1">
    <source>
        <dbReference type="EMBL" id="KAF2653759.1"/>
    </source>
</evidence>
<dbReference type="Proteomes" id="UP000799324">
    <property type="component" value="Unassembled WGS sequence"/>
</dbReference>
<protein>
    <submittedName>
        <fullName evidence="1">Uncharacterized protein</fullName>
    </submittedName>
</protein>
<sequence>MNLLGLGSAPWTCADGSRLSAGSCAGGVFLDSFWGVRCSACRKLVVSGPAGQSVGSDSWTSRRSTARLSLNTTRPLQCCRWVGEKDSVCRALLLAHGATANGCLPATRWPCRRAQQSLNLGLPPIVRRQRGSAPARCPGHEAPSALGERTVKENGAWRAAGGCRSPSRFICRRCFAELGVYGSEPLLAST</sequence>
<dbReference type="EMBL" id="MU004375">
    <property type="protein sequence ID" value="KAF2653759.1"/>
    <property type="molecule type" value="Genomic_DNA"/>
</dbReference>
<reference evidence="1" key="1">
    <citation type="journal article" date="2020" name="Stud. Mycol.">
        <title>101 Dothideomycetes genomes: a test case for predicting lifestyles and emergence of pathogens.</title>
        <authorList>
            <person name="Haridas S."/>
            <person name="Albert R."/>
            <person name="Binder M."/>
            <person name="Bloem J."/>
            <person name="Labutti K."/>
            <person name="Salamov A."/>
            <person name="Andreopoulos B."/>
            <person name="Baker S."/>
            <person name="Barry K."/>
            <person name="Bills G."/>
            <person name="Bluhm B."/>
            <person name="Cannon C."/>
            <person name="Castanera R."/>
            <person name="Culley D."/>
            <person name="Daum C."/>
            <person name="Ezra D."/>
            <person name="Gonzalez J."/>
            <person name="Henrissat B."/>
            <person name="Kuo A."/>
            <person name="Liang C."/>
            <person name="Lipzen A."/>
            <person name="Lutzoni F."/>
            <person name="Magnuson J."/>
            <person name="Mondo S."/>
            <person name="Nolan M."/>
            <person name="Ohm R."/>
            <person name="Pangilinan J."/>
            <person name="Park H.-J."/>
            <person name="Ramirez L."/>
            <person name="Alfaro M."/>
            <person name="Sun H."/>
            <person name="Tritt A."/>
            <person name="Yoshinaga Y."/>
            <person name="Zwiers L.-H."/>
            <person name="Turgeon B."/>
            <person name="Goodwin S."/>
            <person name="Spatafora J."/>
            <person name="Crous P."/>
            <person name="Grigoriev I."/>
        </authorList>
    </citation>
    <scope>NUCLEOTIDE SEQUENCE</scope>
    <source>
        <strain evidence="1">CBS 122681</strain>
    </source>
</reference>
<accession>A0A6A6T110</accession>
<dbReference type="AlphaFoldDB" id="A0A6A6T110"/>
<proteinExistence type="predicted"/>